<reference evidence="7" key="1">
    <citation type="submission" date="2021-01" db="EMBL/GenBank/DDBJ databases">
        <authorList>
            <person name="Corre E."/>
            <person name="Pelletier E."/>
            <person name="Niang G."/>
            <person name="Scheremetjew M."/>
            <person name="Finn R."/>
            <person name="Kale V."/>
            <person name="Holt S."/>
            <person name="Cochrane G."/>
            <person name="Meng A."/>
            <person name="Brown T."/>
            <person name="Cohen L."/>
        </authorList>
    </citation>
    <scope>NUCLEOTIDE SEQUENCE</scope>
    <source>
        <strain evidence="7">Isolate 1302-5</strain>
    </source>
</reference>
<dbReference type="GO" id="GO:0071230">
    <property type="term" value="P:cellular response to amino acid stimulus"/>
    <property type="evidence" value="ECO:0007669"/>
    <property type="project" value="TreeGrafter"/>
</dbReference>
<proteinExistence type="inferred from homology"/>
<dbReference type="GO" id="GO:0031929">
    <property type="term" value="P:TOR signaling"/>
    <property type="evidence" value="ECO:0007669"/>
    <property type="project" value="InterPro"/>
</dbReference>
<feature type="compositionally biased region" description="Low complexity" evidence="5">
    <location>
        <begin position="966"/>
        <end position="983"/>
    </location>
</feature>
<dbReference type="InterPro" id="IPR001680">
    <property type="entry name" value="WD40_rpt"/>
</dbReference>
<feature type="compositionally biased region" description="Pro residues" evidence="5">
    <location>
        <begin position="906"/>
        <end position="917"/>
    </location>
</feature>
<protein>
    <recommendedName>
        <fullName evidence="6">Raptor N-terminal CASPase-like domain-containing protein</fullName>
    </recommendedName>
</protein>
<dbReference type="InterPro" id="IPR016024">
    <property type="entry name" value="ARM-type_fold"/>
</dbReference>
<dbReference type="Gene3D" id="1.25.10.10">
    <property type="entry name" value="Leucine-rich Repeat Variant"/>
    <property type="match status" value="1"/>
</dbReference>
<sequence>MSRAKARERIGERLEQQYARWQQRAKLKYRRALDPTVEDVRNLCATMRRQARGERLLLHYNGHGVPRPTADGEIYVFDKNHTHFIPLSTLDLRKWIGRPSIVVLDCGGAGVLLPYLVGMMDNLPGGPEDPAMIGGQTPSLPPPTFEPTEGESDADYAARSVRDTIVLCPTSPGELLPMNPEFPADLFTSCLTTPIPVALRWFVHQNPLSCGGLDPEAVDAIPGKVNDRKTPLGELNWIFTAVTDTIAWNVLPSPLFQRLFRQDLIVASMFRNFLLADRILRSLNCTPMSFPTLPSTSDHPLWEAWDLAVETCLNQLIKDGLLGNEKVVLRRPGSADDIVEGAGSADAKAQPRAQTQQQQGGGRMQLQGQAAATAPATAVASAPSQSATVTAPFFSEQLTAFEIWLEFAATRVVDRFHGGAGKDTGTAECCVRGGMDPAAVALLESPVQLPVVLQVLLSQAHRVRALILLRRFLDLGPGAVNLALSVGIFPYVLKLLQSSIDEYKHVLVGIWAKILHFDPSCQVDLVKDGALPHFIRHLHWGLTTGPTTAMCMGSQTSPLSSGGDTRIEDAAEQRTMAAVILSAICRGYPLGQAECLKKGLHTVLSSLLSSVELECGNEKDTEGRNAEASDAGITSVDLNEARALAEERVPPLFRLWLCLCLGNLIKENVAAQTEAFKSNIHLRLFARLDDECPDVRAAACYALGCLLGSTPLPPDPSGNEEGSADNGVLPSRAAMAMPSQQPIVPYQPQAQIHPRGPVLGQQQGLPGVSLAAPITPQQSAGRPQTGMIPDLDGAGGVPALVPALMGAGGAMVLQPLPHPVTGAAAVGMNGAGQAARLLPQQHQPPQQMHPSLQQQSHPNQQQPLQPRGALLPGQLQQTQIIQYGPLGIQGIVPAGINGVPASTIQPPHPQQQPPPPGGAAVLPPFQLNTQHQQQPIHQVPSVLHPVQNQHPQLHAPHHSFHMQHAQLGHPQHQQVQLHQQYPQHPDHPSQTTATGPSPDSTEESRQRRINFDLAVADRLASTMAGDASPTVRYEATLSLAGVVRKHLPAFASAADDAAAKERQGESALEGDDAEKKDDENNETKDSTIDGGPSFAGLWSALHSMQHNDPHPILLAATNQVISAVNEYVLLSGTSVKDIGINSDSDPETENEIKHSRIHSIMGTSLPGAGAGTLLPPPLLGGRSTSVGAVPSPVALRRNQSDHAAMGQILSPFGMSAAGRPGEDTVSGSVTPRSALISPRISMTCTRTDIFSESGFYSLPESRFYEWKREEFADRSSGRPTDESYPPPLLDPLSFEGAIWSYREQRNAEVHTRSDALSKQYAALAYKPPRGRGRIEGLFDDLQDEAEAREAAKLEAEVSSKKSSLHLHQHAMLLNDGKKGSYMMQFHPYEPALIVCDGANSISVWDVNETKRSVSFSNGNPKGSRMTSASWMNEMTTSLLLAGSDDGTVRVWDGILDGFGRMSNEPPRLLSAFSAAPDLVAGQRGSGLVTEWQQFSGRLIAGGNSNLIRCWDIEAERCANALESNVGACVTTLTTAWDFDMFGYGGIGGGGALGSPSARGYSGIGPDIVVAGYGDGSLKVFDIRAQRKPVGDTPADLSNVNGAKGTRTLRARRKQLMQYAEHESWIVNTAFTTFGGRNEIVSGCVAGDIKFWDLRMQESLRTLDVQRSPMTALALHPGIPLLATGSHAQFIKILALDGDTLQVIRYHEEIAGQRIGPVSCLCFHPHKPLLAAGATDEIISLYLPDDAK</sequence>
<dbReference type="InterPro" id="IPR011989">
    <property type="entry name" value="ARM-like"/>
</dbReference>
<dbReference type="InterPro" id="IPR015943">
    <property type="entry name" value="WD40/YVTN_repeat-like_dom_sf"/>
</dbReference>
<feature type="region of interest" description="Disordered" evidence="5">
    <location>
        <begin position="963"/>
        <end position="1005"/>
    </location>
</feature>
<dbReference type="PRINTS" id="PR01547">
    <property type="entry name" value="YEAST176DUF"/>
</dbReference>
<dbReference type="SMART" id="SM00320">
    <property type="entry name" value="WD40"/>
    <property type="match status" value="7"/>
</dbReference>
<keyword evidence="2 4" id="KW-0853">WD repeat</keyword>
<accession>A0A7S4MRM6</accession>
<feature type="region of interest" description="Disordered" evidence="5">
    <location>
        <begin position="840"/>
        <end position="867"/>
    </location>
</feature>
<dbReference type="InterPro" id="IPR004083">
    <property type="entry name" value="Raptor"/>
</dbReference>
<dbReference type="PROSITE" id="PS50082">
    <property type="entry name" value="WD_REPEATS_2"/>
    <property type="match status" value="1"/>
</dbReference>
<dbReference type="PANTHER" id="PTHR12848">
    <property type="entry name" value="REGULATORY-ASSOCIATED PROTEIN OF MTOR"/>
    <property type="match status" value="1"/>
</dbReference>
<dbReference type="GO" id="GO:0030307">
    <property type="term" value="P:positive regulation of cell growth"/>
    <property type="evidence" value="ECO:0007669"/>
    <property type="project" value="TreeGrafter"/>
</dbReference>
<evidence type="ECO:0000256" key="1">
    <source>
        <dbReference type="ARBA" id="ARBA00009257"/>
    </source>
</evidence>
<name>A0A7S4MRM6_9STRA</name>
<dbReference type="SMART" id="SM01302">
    <property type="entry name" value="Raptor_N"/>
    <property type="match status" value="1"/>
</dbReference>
<evidence type="ECO:0000313" key="7">
    <source>
        <dbReference type="EMBL" id="CAE2238934.1"/>
    </source>
</evidence>
<keyword evidence="3" id="KW-0677">Repeat</keyword>
<feature type="compositionally biased region" description="Basic and acidic residues" evidence="5">
    <location>
        <begin position="1073"/>
        <end position="1087"/>
    </location>
</feature>
<dbReference type="PANTHER" id="PTHR12848:SF16">
    <property type="entry name" value="REGULATORY-ASSOCIATED PROTEIN OF MTOR"/>
    <property type="match status" value="1"/>
</dbReference>
<feature type="compositionally biased region" description="Low complexity" evidence="5">
    <location>
        <begin position="347"/>
        <end position="369"/>
    </location>
</feature>
<dbReference type="InterPro" id="IPR029347">
    <property type="entry name" value="Raptor_N"/>
</dbReference>
<dbReference type="InterPro" id="IPR036322">
    <property type="entry name" value="WD40_repeat_dom_sf"/>
</dbReference>
<evidence type="ECO:0000259" key="6">
    <source>
        <dbReference type="SMART" id="SM01302"/>
    </source>
</evidence>
<dbReference type="GO" id="GO:0031931">
    <property type="term" value="C:TORC1 complex"/>
    <property type="evidence" value="ECO:0007669"/>
    <property type="project" value="InterPro"/>
</dbReference>
<evidence type="ECO:0000256" key="4">
    <source>
        <dbReference type="PROSITE-ProRule" id="PRU00221"/>
    </source>
</evidence>
<dbReference type="SUPFAM" id="SSF48371">
    <property type="entry name" value="ARM repeat"/>
    <property type="match status" value="1"/>
</dbReference>
<dbReference type="SUPFAM" id="SSF50978">
    <property type="entry name" value="WD40 repeat-like"/>
    <property type="match status" value="1"/>
</dbReference>
<dbReference type="GO" id="GO:0005737">
    <property type="term" value="C:cytoplasm"/>
    <property type="evidence" value="ECO:0007669"/>
    <property type="project" value="TreeGrafter"/>
</dbReference>
<feature type="compositionally biased region" description="Low complexity" evidence="5">
    <location>
        <begin position="840"/>
        <end position="866"/>
    </location>
</feature>
<evidence type="ECO:0000256" key="3">
    <source>
        <dbReference type="ARBA" id="ARBA00022737"/>
    </source>
</evidence>
<evidence type="ECO:0000256" key="5">
    <source>
        <dbReference type="SAM" id="MobiDB-lite"/>
    </source>
</evidence>
<dbReference type="Gene3D" id="2.130.10.10">
    <property type="entry name" value="YVTN repeat-like/Quinoprotein amine dehydrogenase"/>
    <property type="match status" value="2"/>
</dbReference>
<organism evidence="7">
    <name type="scientific">Odontella aurita</name>
    <dbReference type="NCBI Taxonomy" id="265563"/>
    <lineage>
        <taxon>Eukaryota</taxon>
        <taxon>Sar</taxon>
        <taxon>Stramenopiles</taxon>
        <taxon>Ochrophyta</taxon>
        <taxon>Bacillariophyta</taxon>
        <taxon>Mediophyceae</taxon>
        <taxon>Biddulphiophycidae</taxon>
        <taxon>Eupodiscales</taxon>
        <taxon>Odontellaceae</taxon>
        <taxon>Odontella</taxon>
    </lineage>
</organism>
<dbReference type="GO" id="GO:0030674">
    <property type="term" value="F:protein-macromolecule adaptor activity"/>
    <property type="evidence" value="ECO:0007669"/>
    <property type="project" value="TreeGrafter"/>
</dbReference>
<dbReference type="GO" id="GO:0010506">
    <property type="term" value="P:regulation of autophagy"/>
    <property type="evidence" value="ECO:0007669"/>
    <property type="project" value="TreeGrafter"/>
</dbReference>
<comment type="similarity">
    <text evidence="1">Belongs to the WD repeat RAPTOR family.</text>
</comment>
<dbReference type="GO" id="GO:0009267">
    <property type="term" value="P:cellular response to starvation"/>
    <property type="evidence" value="ECO:0007669"/>
    <property type="project" value="TreeGrafter"/>
</dbReference>
<evidence type="ECO:0000256" key="2">
    <source>
        <dbReference type="ARBA" id="ARBA00022574"/>
    </source>
</evidence>
<feature type="compositionally biased region" description="Polar residues" evidence="5">
    <location>
        <begin position="988"/>
        <end position="999"/>
    </location>
</feature>
<dbReference type="Pfam" id="PF00400">
    <property type="entry name" value="WD40"/>
    <property type="match status" value="2"/>
</dbReference>
<feature type="region of interest" description="Disordered" evidence="5">
    <location>
        <begin position="1054"/>
        <end position="1091"/>
    </location>
</feature>
<dbReference type="Pfam" id="PF14538">
    <property type="entry name" value="Raptor_N"/>
    <property type="match status" value="1"/>
</dbReference>
<feature type="domain" description="Raptor N-terminal CASPase-like" evidence="6">
    <location>
        <begin position="1"/>
        <end position="117"/>
    </location>
</feature>
<feature type="region of interest" description="Disordered" evidence="5">
    <location>
        <begin position="339"/>
        <end position="369"/>
    </location>
</feature>
<gene>
    <name evidence="7" type="ORF">OAUR00152_LOCUS15024</name>
</gene>
<feature type="region of interest" description="Disordered" evidence="5">
    <location>
        <begin position="899"/>
        <end position="923"/>
    </location>
</feature>
<feature type="repeat" description="WD" evidence="4">
    <location>
        <begin position="1437"/>
        <end position="1452"/>
    </location>
</feature>
<dbReference type="EMBL" id="HBKQ01022125">
    <property type="protein sequence ID" value="CAE2238934.1"/>
    <property type="molecule type" value="Transcribed_RNA"/>
</dbReference>